<evidence type="ECO:0000256" key="3">
    <source>
        <dbReference type="ARBA" id="ARBA00022679"/>
    </source>
</evidence>
<evidence type="ECO:0000259" key="8">
    <source>
        <dbReference type="Pfam" id="PF20467"/>
    </source>
</evidence>
<feature type="domain" description="MmeI-like C-terminal" evidence="8">
    <location>
        <begin position="863"/>
        <end position="937"/>
    </location>
</feature>
<dbReference type="InterPro" id="IPR029063">
    <property type="entry name" value="SAM-dependent_MTases_sf"/>
</dbReference>
<feature type="domain" description="MmeI-like helicase spacer" evidence="6">
    <location>
        <begin position="172"/>
        <end position="267"/>
    </location>
</feature>
<feature type="domain" description="MmeI-like N-terminal" evidence="5">
    <location>
        <begin position="1"/>
        <end position="161"/>
    </location>
</feature>
<dbReference type="SUPFAM" id="SSF53335">
    <property type="entry name" value="S-adenosyl-L-methionine-dependent methyltransferases"/>
    <property type="match status" value="1"/>
</dbReference>
<comment type="caution">
    <text evidence="10">The sequence shown here is derived from an EMBL/GenBank/DDBJ whole genome shotgun (WGS) entry which is preliminary data.</text>
</comment>
<dbReference type="Pfam" id="PF20465">
    <property type="entry name" value="MmeI_hel"/>
    <property type="match status" value="1"/>
</dbReference>
<evidence type="ECO:0000256" key="1">
    <source>
        <dbReference type="ARBA" id="ARBA00011900"/>
    </source>
</evidence>
<dbReference type="PANTHER" id="PTHR33841:SF1">
    <property type="entry name" value="DNA METHYLTRANSFERASE A"/>
    <property type="match status" value="1"/>
</dbReference>
<dbReference type="GO" id="GO:0032259">
    <property type="term" value="P:methylation"/>
    <property type="evidence" value="ECO:0007669"/>
    <property type="project" value="UniProtKB-KW"/>
</dbReference>
<dbReference type="InterPro" id="IPR046820">
    <property type="entry name" value="MmeI_TRD"/>
</dbReference>
<keyword evidence="2" id="KW-0489">Methyltransferase</keyword>
<dbReference type="OrthoDB" id="9806213at2"/>
<dbReference type="Pfam" id="PF20466">
    <property type="entry name" value="MmeI_TRD"/>
    <property type="match status" value="1"/>
</dbReference>
<dbReference type="AlphaFoldDB" id="A0A177JTW2"/>
<dbReference type="EC" id="2.1.1.72" evidence="1"/>
<dbReference type="InterPro" id="IPR046816">
    <property type="entry name" value="MmeI_Mtase"/>
</dbReference>
<dbReference type="InterPro" id="IPR046819">
    <property type="entry name" value="MmeI_hel"/>
</dbReference>
<dbReference type="Gene3D" id="3.40.50.150">
    <property type="entry name" value="Vaccinia Virus protein VP39"/>
    <property type="match status" value="1"/>
</dbReference>
<evidence type="ECO:0000259" key="6">
    <source>
        <dbReference type="Pfam" id="PF20465"/>
    </source>
</evidence>
<gene>
    <name evidence="10" type="ORF">AX777_18440</name>
</gene>
<organism evidence="10 11">
    <name type="scientific">Sphingobium yanoikuyae</name>
    <name type="common">Sphingomonas yanoikuyae</name>
    <dbReference type="NCBI Taxonomy" id="13690"/>
    <lineage>
        <taxon>Bacteria</taxon>
        <taxon>Pseudomonadati</taxon>
        <taxon>Pseudomonadota</taxon>
        <taxon>Alphaproteobacteria</taxon>
        <taxon>Sphingomonadales</taxon>
        <taxon>Sphingomonadaceae</taxon>
        <taxon>Sphingobium</taxon>
    </lineage>
</organism>
<dbReference type="Proteomes" id="UP000077262">
    <property type="component" value="Unassembled WGS sequence"/>
</dbReference>
<dbReference type="Pfam" id="PF20464">
    <property type="entry name" value="MmeI_N"/>
    <property type="match status" value="1"/>
</dbReference>
<dbReference type="RefSeq" id="WP_063976484.1">
    <property type="nucleotide sequence ID" value="NZ_LSTR01000033.1"/>
</dbReference>
<evidence type="ECO:0000313" key="10">
    <source>
        <dbReference type="EMBL" id="OAH43795.1"/>
    </source>
</evidence>
<evidence type="ECO:0000256" key="2">
    <source>
        <dbReference type="ARBA" id="ARBA00022603"/>
    </source>
</evidence>
<dbReference type="Pfam" id="PF20473">
    <property type="entry name" value="MmeI_Mtase"/>
    <property type="match status" value="1"/>
</dbReference>
<evidence type="ECO:0000256" key="4">
    <source>
        <dbReference type="ARBA" id="ARBA00047942"/>
    </source>
</evidence>
<evidence type="ECO:0000259" key="5">
    <source>
        <dbReference type="Pfam" id="PF20464"/>
    </source>
</evidence>
<feature type="domain" description="MmeI-like target recognition" evidence="7">
    <location>
        <begin position="654"/>
        <end position="858"/>
    </location>
</feature>
<evidence type="ECO:0000313" key="11">
    <source>
        <dbReference type="Proteomes" id="UP000077262"/>
    </source>
</evidence>
<name>A0A177JTW2_SPHYA</name>
<dbReference type="PANTHER" id="PTHR33841">
    <property type="entry name" value="DNA METHYLTRANSFERASE YEEA-RELATED"/>
    <property type="match status" value="1"/>
</dbReference>
<dbReference type="InterPro" id="IPR046818">
    <property type="entry name" value="MmeI_C"/>
</dbReference>
<accession>A0A177JTW2</accession>
<protein>
    <recommendedName>
        <fullName evidence="1">site-specific DNA-methyltransferase (adenine-specific)</fullName>
        <ecNumber evidence="1">2.1.1.72</ecNumber>
    </recommendedName>
</protein>
<feature type="domain" description="MmeI-like DNA-methyltransferase" evidence="9">
    <location>
        <begin position="342"/>
        <end position="631"/>
    </location>
</feature>
<dbReference type="InterPro" id="IPR050953">
    <property type="entry name" value="N4_N6_ade-DNA_methylase"/>
</dbReference>
<dbReference type="InterPro" id="IPR046817">
    <property type="entry name" value="MmeI_N"/>
</dbReference>
<reference evidence="10 11" key="1">
    <citation type="submission" date="2016-02" db="EMBL/GenBank/DDBJ databases">
        <authorList>
            <person name="Wen L."/>
            <person name="He K."/>
            <person name="Yang H."/>
        </authorList>
    </citation>
    <scope>NUCLEOTIDE SEQUENCE [LARGE SCALE GENOMIC DNA]</scope>
    <source>
        <strain evidence="10 11">CD09_2</strain>
    </source>
</reference>
<comment type="catalytic activity">
    <reaction evidence="4">
        <text>a 2'-deoxyadenosine in DNA + S-adenosyl-L-methionine = an N(6)-methyl-2'-deoxyadenosine in DNA + S-adenosyl-L-homocysteine + H(+)</text>
        <dbReference type="Rhea" id="RHEA:15197"/>
        <dbReference type="Rhea" id="RHEA-COMP:12418"/>
        <dbReference type="Rhea" id="RHEA-COMP:12419"/>
        <dbReference type="ChEBI" id="CHEBI:15378"/>
        <dbReference type="ChEBI" id="CHEBI:57856"/>
        <dbReference type="ChEBI" id="CHEBI:59789"/>
        <dbReference type="ChEBI" id="CHEBI:90615"/>
        <dbReference type="ChEBI" id="CHEBI:90616"/>
        <dbReference type="EC" id="2.1.1.72"/>
    </reaction>
</comment>
<dbReference type="Pfam" id="PF20467">
    <property type="entry name" value="MmeI_C"/>
    <property type="match status" value="1"/>
</dbReference>
<sequence length="953" mass="105860">MNAVEIEEAVSDLVSQPFDAAEFPFQFITAFGAKKATVDRLRATKNGTNQSDIGGVLQRNNIHIGIALAGEVGSNLAALRASPKTTSTKAKFILATDGETVEAEDLVGGDVIACSYADLPRHFATFLPLAGISTVKEIKNNPIDVKATGRLNKLYVELLKDNPDWATEERRHELNQFMARLIFCFFAEDTGIFHGEGLFTATVAKMSQAGHGTGEDQWGNTHEVLQHLFLSMDTDTRHEGQLDERHRRAAGIRPYADVFPYVNGGLFTGATECPRFSRTARAYLLRAGELDWKEINPDIFGSMIQAVADDGERGELGMHYTSVPNILKVLNPLFLDDLREQLEAAGDSKQKLRNLRKRLAHIRVFDPACGSGNFLVIAYKEMRAIEAEIVTRLGGEANLKLDDRRSVIPLSNFYGIEIKGFAAEIARLALLIAEFQADCLYLSQQEARAMVLPLHKTGQITVGNALRLDWLQVCPPAHAITGAEHDLGGPTGRLALEDNGLSGNEPVEIYLCGNPPYKGFTYQTVDQKADLEWLLSKRLKGYKSLDYIAAWFVKGHDFLCLQQGTMAFVTTNSICQGEAVPTLWPLLLTEGFRIPFAYTSFKWKNLASQNAGVTVVIVGLTRSTSSIVRLYEGGAGEQVQSRSVPSISPYLIPGTSIIVHGQTRPRDDRPRMVWGNKPTDDGALILNADEKDALLDENPEASKVVKPFVGSSELVRGDRRHCLWLTDQDWDLINRIPEIQRRVEHVRDFRLASKAAETRPAAEFPHKFRQVQGVANRSSLLIAKVSSETREYIPADIFGNGTIASDNAFAMYDVSVHCLGIITSRMHTVWITTVCGKLETRYRYSNTIGWNTFPVPHLTAEDKAELTRTAENILLAREAHFPATIADLYDPEAMPDDLRRAHEENDEVLERIYIGRRFRNDTERLEKLFDLYTKMTANAAPKGKTAKKGKVAA</sequence>
<evidence type="ECO:0000259" key="7">
    <source>
        <dbReference type="Pfam" id="PF20466"/>
    </source>
</evidence>
<proteinExistence type="predicted"/>
<dbReference type="EMBL" id="LSTR01000033">
    <property type="protein sequence ID" value="OAH43795.1"/>
    <property type="molecule type" value="Genomic_DNA"/>
</dbReference>
<evidence type="ECO:0000259" key="9">
    <source>
        <dbReference type="Pfam" id="PF20473"/>
    </source>
</evidence>
<keyword evidence="3" id="KW-0808">Transferase</keyword>
<dbReference type="GO" id="GO:0009007">
    <property type="term" value="F:site-specific DNA-methyltransferase (adenine-specific) activity"/>
    <property type="evidence" value="ECO:0007669"/>
    <property type="project" value="UniProtKB-EC"/>
</dbReference>